<evidence type="ECO:0000256" key="3">
    <source>
        <dbReference type="ARBA" id="ARBA00022679"/>
    </source>
</evidence>
<evidence type="ECO:0000256" key="8">
    <source>
        <dbReference type="SAM" id="MobiDB-lite"/>
    </source>
</evidence>
<feature type="compositionally biased region" description="Low complexity" evidence="8">
    <location>
        <begin position="71"/>
        <end position="83"/>
    </location>
</feature>
<dbReference type="PANTHER" id="PTHR24346:SF82">
    <property type="entry name" value="KP78A-RELATED"/>
    <property type="match status" value="1"/>
</dbReference>
<dbReference type="GO" id="GO:0035556">
    <property type="term" value="P:intracellular signal transduction"/>
    <property type="evidence" value="ECO:0007669"/>
    <property type="project" value="TreeGrafter"/>
</dbReference>
<dbReference type="InterPro" id="IPR011009">
    <property type="entry name" value="Kinase-like_dom_sf"/>
</dbReference>
<dbReference type="PANTHER" id="PTHR24346">
    <property type="entry name" value="MAP/MICROTUBULE AFFINITY-REGULATING KINASE"/>
    <property type="match status" value="1"/>
</dbReference>
<dbReference type="AlphaFoldDB" id="A0A4P6XM89"/>
<dbReference type="EMBL" id="CP034456">
    <property type="protein sequence ID" value="QBM86714.1"/>
    <property type="molecule type" value="Genomic_DNA"/>
</dbReference>
<evidence type="ECO:0000256" key="5">
    <source>
        <dbReference type="ARBA" id="ARBA00022777"/>
    </source>
</evidence>
<feature type="domain" description="Protein kinase" evidence="9">
    <location>
        <begin position="216"/>
        <end position="522"/>
    </location>
</feature>
<evidence type="ECO:0000256" key="1">
    <source>
        <dbReference type="ARBA" id="ARBA00010791"/>
    </source>
</evidence>
<reference evidence="11" key="1">
    <citation type="submission" date="2019-03" db="EMBL/GenBank/DDBJ databases">
        <title>Snf2 controls pulcherriminic acid biosynthesis and connects pigmentation and antifungal activity of the yeast Metschnikowia pulcherrima.</title>
        <authorList>
            <person name="Gore-Lloyd D."/>
            <person name="Sumann I."/>
            <person name="Brachmann A.O."/>
            <person name="Schneeberger K."/>
            <person name="Ortiz-Merino R.A."/>
            <person name="Moreno-Beltran M."/>
            <person name="Schlaefli M."/>
            <person name="Kirner P."/>
            <person name="Santos Kron A."/>
            <person name="Wolfe K.H."/>
            <person name="Piel J."/>
            <person name="Ahrens C.H."/>
            <person name="Henk D."/>
            <person name="Freimoser F.M."/>
        </authorList>
    </citation>
    <scope>NUCLEOTIDE SEQUENCE [LARGE SCALE GENOMIC DNA]</scope>
    <source>
        <strain evidence="11">APC 1.2</strain>
    </source>
</reference>
<dbReference type="Pfam" id="PF00069">
    <property type="entry name" value="Pkinase"/>
    <property type="match status" value="1"/>
</dbReference>
<dbReference type="InterPro" id="IPR008271">
    <property type="entry name" value="Ser/Thr_kinase_AS"/>
</dbReference>
<evidence type="ECO:0000256" key="2">
    <source>
        <dbReference type="ARBA" id="ARBA00022527"/>
    </source>
</evidence>
<organism evidence="10 11">
    <name type="scientific">Metschnikowia aff. pulcherrima</name>
    <dbReference type="NCBI Taxonomy" id="2163413"/>
    <lineage>
        <taxon>Eukaryota</taxon>
        <taxon>Fungi</taxon>
        <taxon>Dikarya</taxon>
        <taxon>Ascomycota</taxon>
        <taxon>Saccharomycotina</taxon>
        <taxon>Pichiomycetes</taxon>
        <taxon>Metschnikowiaceae</taxon>
        <taxon>Metschnikowia</taxon>
    </lineage>
</organism>
<protein>
    <submittedName>
        <fullName evidence="10">Serine/threonine protein kinase</fullName>
    </submittedName>
</protein>
<keyword evidence="11" id="KW-1185">Reference proteome</keyword>
<feature type="region of interest" description="Disordered" evidence="8">
    <location>
        <begin position="544"/>
        <end position="578"/>
    </location>
</feature>
<dbReference type="GO" id="GO:0030447">
    <property type="term" value="P:filamentous growth"/>
    <property type="evidence" value="ECO:0007669"/>
    <property type="project" value="UniProtKB-ARBA"/>
</dbReference>
<accession>A0A4P6XM89</accession>
<feature type="compositionally biased region" description="Polar residues" evidence="8">
    <location>
        <begin position="544"/>
        <end position="563"/>
    </location>
</feature>
<evidence type="ECO:0000313" key="11">
    <source>
        <dbReference type="Proteomes" id="UP000292447"/>
    </source>
</evidence>
<dbReference type="SUPFAM" id="SSF56112">
    <property type="entry name" value="Protein kinase-like (PK-like)"/>
    <property type="match status" value="1"/>
</dbReference>
<feature type="binding site" evidence="7">
    <location>
        <position position="246"/>
    </location>
    <ligand>
        <name>ATP</name>
        <dbReference type="ChEBI" id="CHEBI:30616"/>
    </ligand>
</feature>
<dbReference type="PROSITE" id="PS00108">
    <property type="entry name" value="PROTEIN_KINASE_ST"/>
    <property type="match status" value="1"/>
</dbReference>
<dbReference type="Gene3D" id="1.10.510.10">
    <property type="entry name" value="Transferase(Phosphotransferase) domain 1"/>
    <property type="match status" value="1"/>
</dbReference>
<name>A0A4P6XM89_9ASCO</name>
<dbReference type="GO" id="GO:0005524">
    <property type="term" value="F:ATP binding"/>
    <property type="evidence" value="ECO:0007669"/>
    <property type="project" value="UniProtKB-UniRule"/>
</dbReference>
<dbReference type="STRING" id="2163413.A0A4P6XM89"/>
<proteinExistence type="inferred from homology"/>
<feature type="region of interest" description="Disordered" evidence="8">
    <location>
        <begin position="1"/>
        <end position="106"/>
    </location>
</feature>
<evidence type="ECO:0000259" key="9">
    <source>
        <dbReference type="PROSITE" id="PS50011"/>
    </source>
</evidence>
<dbReference type="InterPro" id="IPR000719">
    <property type="entry name" value="Prot_kinase_dom"/>
</dbReference>
<dbReference type="Proteomes" id="UP000292447">
    <property type="component" value="Chromosome I"/>
</dbReference>
<keyword evidence="5 10" id="KW-0418">Kinase</keyword>
<feature type="compositionally biased region" description="Basic and acidic residues" evidence="8">
    <location>
        <begin position="35"/>
        <end position="44"/>
    </location>
</feature>
<evidence type="ECO:0000256" key="7">
    <source>
        <dbReference type="PROSITE-ProRule" id="PRU10141"/>
    </source>
</evidence>
<keyword evidence="2 10" id="KW-0723">Serine/threonine-protein kinase</keyword>
<evidence type="ECO:0000313" key="10">
    <source>
        <dbReference type="EMBL" id="QBM86714.1"/>
    </source>
</evidence>
<gene>
    <name evidence="10" type="primary">MPUL0A13600</name>
    <name evidence="10" type="ORF">METSCH_A13600</name>
</gene>
<evidence type="ECO:0000256" key="4">
    <source>
        <dbReference type="ARBA" id="ARBA00022741"/>
    </source>
</evidence>
<keyword evidence="3" id="KW-0808">Transferase</keyword>
<sequence>MEPHRHHHFKNLFKKESSSESELPSRSHMNLSKLFHKDKGHVDVDQSNGLTTDHKDDQLKPHANGHHNGKKSPFLSRSSSLSSVKKENATRTPPLKSSQPSPVNAFKRNDTTLILLRGNSLRGGSVRRAETLTHFDRPTASPAPNRKLSNHEKIVYNPFGMNKLNSSVQHLALFYLKGGPDQGGRTVANPVANPNDYLPEELQEDHINFLEDFQFENIDRTIGDGGSSDVRKVTLASNKKKHYALKRLSLFTKETDEEFYKRAAKEYIISHKLSKLRHCVSTIALLRLQSQATITRGWGMIMEYCEGGDLFNTIIKPGWKRTSLNERYCIFKQIAYGLKFLHENDIVHRDLKPENILLDRHGMAKLCDFGVSDYGHEEPGNFDSPVKLSTAYVGSPPYSPPEVMHLKECSSSELKKNAYDPFKMDHWGLGMLLFCIVYSGVPFQQSSTSDVHFRDYKFSRDRYSSDNPGFKLNTDLNKGPGSEFKWAAQFQSAGAARVAWKLCDPSTQTRYDLDLLFEDPWFHGLEMCVYEHPDQEVNPFVLSSASTSHQNSRAPSRKNTVSNFHKEDSDNSPQTPVRSMLDLAGVPEKEQESLDHDAESIHSNALLSGTPLNVTHDDKPPRTNSELSMYLTSSNGSLSKPKSMLDFGTGDKSPSVRHKDLETKNLLSLEPVKEVITQCETSGEPRSIEPNSEEVKTVNILGKHAENEHPDVRIECDNGQANGQTGNDKLAEFLHEEPLHESNDLQLDSSGLCELGYKIKKHHHLDISNTFMGGTLPRR</sequence>
<dbReference type="SMART" id="SM00220">
    <property type="entry name" value="S_TKc"/>
    <property type="match status" value="1"/>
</dbReference>
<dbReference type="InterPro" id="IPR017441">
    <property type="entry name" value="Protein_kinase_ATP_BS"/>
</dbReference>
<dbReference type="GO" id="GO:0004674">
    <property type="term" value="F:protein serine/threonine kinase activity"/>
    <property type="evidence" value="ECO:0007669"/>
    <property type="project" value="UniProtKB-KW"/>
</dbReference>
<evidence type="ECO:0000256" key="6">
    <source>
        <dbReference type="ARBA" id="ARBA00022840"/>
    </source>
</evidence>
<keyword evidence="4 7" id="KW-0547">Nucleotide-binding</keyword>
<dbReference type="PROSITE" id="PS00107">
    <property type="entry name" value="PROTEIN_KINASE_ATP"/>
    <property type="match status" value="1"/>
</dbReference>
<keyword evidence="6 7" id="KW-0067">ATP-binding</keyword>
<feature type="compositionally biased region" description="Basic residues" evidence="8">
    <location>
        <begin position="1"/>
        <end position="12"/>
    </location>
</feature>
<dbReference type="PROSITE" id="PS50011">
    <property type="entry name" value="PROTEIN_KINASE_DOM"/>
    <property type="match status" value="1"/>
</dbReference>
<comment type="similarity">
    <text evidence="1">Belongs to the protein kinase superfamily. CAMK Ser/Thr protein kinase family. NIM1 subfamily.</text>
</comment>
<dbReference type="GO" id="GO:0005737">
    <property type="term" value="C:cytoplasm"/>
    <property type="evidence" value="ECO:0007669"/>
    <property type="project" value="TreeGrafter"/>
</dbReference>